<dbReference type="PRINTS" id="PR00081">
    <property type="entry name" value="GDHRDH"/>
</dbReference>
<dbReference type="Proteomes" id="UP000077069">
    <property type="component" value="Unassembled WGS sequence"/>
</dbReference>
<dbReference type="PANTHER" id="PTHR43157:SF31">
    <property type="entry name" value="PHOSPHATIDYLINOSITOL-GLYCAN BIOSYNTHESIS CLASS F PROTEIN"/>
    <property type="match status" value="1"/>
</dbReference>
<dbReference type="InterPro" id="IPR002347">
    <property type="entry name" value="SDR_fam"/>
</dbReference>
<dbReference type="OrthoDB" id="542013at2759"/>
<dbReference type="Gene3D" id="3.40.50.720">
    <property type="entry name" value="NAD(P)-binding Rossmann-like Domain"/>
    <property type="match status" value="1"/>
</dbReference>
<organism evidence="2 3">
    <name type="scientific">Paraphaeosphaeria sporulosa</name>
    <dbReference type="NCBI Taxonomy" id="1460663"/>
    <lineage>
        <taxon>Eukaryota</taxon>
        <taxon>Fungi</taxon>
        <taxon>Dikarya</taxon>
        <taxon>Ascomycota</taxon>
        <taxon>Pezizomycotina</taxon>
        <taxon>Dothideomycetes</taxon>
        <taxon>Pleosporomycetidae</taxon>
        <taxon>Pleosporales</taxon>
        <taxon>Massarineae</taxon>
        <taxon>Didymosphaeriaceae</taxon>
        <taxon>Paraphaeosphaeria</taxon>
    </lineage>
</organism>
<keyword evidence="3" id="KW-1185">Reference proteome</keyword>
<keyword evidence="1" id="KW-0560">Oxidoreductase</keyword>
<dbReference type="STRING" id="1460663.A0A177C6F9"/>
<gene>
    <name evidence="2" type="ORF">CC84DRAFT_1125723</name>
</gene>
<dbReference type="InterPro" id="IPR036291">
    <property type="entry name" value="NAD(P)-bd_dom_sf"/>
</dbReference>
<dbReference type="SUPFAM" id="SSF51735">
    <property type="entry name" value="NAD(P)-binding Rossmann-fold domains"/>
    <property type="match status" value="1"/>
</dbReference>
<protein>
    <submittedName>
        <fullName evidence="2">NAD(P)-binding protein</fullName>
    </submittedName>
</protein>
<reference evidence="2 3" key="1">
    <citation type="submission" date="2016-05" db="EMBL/GenBank/DDBJ databases">
        <title>Comparative analysis of secretome profiles of manganese(II)-oxidizing ascomycete fungi.</title>
        <authorList>
            <consortium name="DOE Joint Genome Institute"/>
            <person name="Zeiner C.A."/>
            <person name="Purvine S.O."/>
            <person name="Zink E.M."/>
            <person name="Wu S."/>
            <person name="Pasa-Tolic L."/>
            <person name="Chaput D.L."/>
            <person name="Haridas S."/>
            <person name="Grigoriev I.V."/>
            <person name="Santelli C.M."/>
            <person name="Hansel C.M."/>
        </authorList>
    </citation>
    <scope>NUCLEOTIDE SEQUENCE [LARGE SCALE GENOMIC DNA]</scope>
    <source>
        <strain evidence="2 3">AP3s5-JAC2a</strain>
    </source>
</reference>
<feature type="non-terminal residue" evidence="2">
    <location>
        <position position="270"/>
    </location>
</feature>
<dbReference type="InParanoid" id="A0A177C6F9"/>
<dbReference type="GeneID" id="28759213"/>
<dbReference type="Pfam" id="PF00106">
    <property type="entry name" value="adh_short"/>
    <property type="match status" value="1"/>
</dbReference>
<evidence type="ECO:0000256" key="1">
    <source>
        <dbReference type="ARBA" id="ARBA00023002"/>
    </source>
</evidence>
<dbReference type="GO" id="GO:0016491">
    <property type="term" value="F:oxidoreductase activity"/>
    <property type="evidence" value="ECO:0007669"/>
    <property type="project" value="UniProtKB-KW"/>
</dbReference>
<evidence type="ECO:0000313" key="2">
    <source>
        <dbReference type="EMBL" id="OAG03344.1"/>
    </source>
</evidence>
<dbReference type="EMBL" id="KV441555">
    <property type="protein sequence ID" value="OAG03344.1"/>
    <property type="molecule type" value="Genomic_DNA"/>
</dbReference>
<proteinExistence type="predicted"/>
<dbReference type="AlphaFoldDB" id="A0A177C6F9"/>
<evidence type="ECO:0000313" key="3">
    <source>
        <dbReference type="Proteomes" id="UP000077069"/>
    </source>
</evidence>
<sequence>MPSLRNFVYTQFLAKISRPTASFEEKTVIVTGGNRGLGKETVKHIVSLGASKVIIGCRNETHGLETKQEIESITNCSPSTLEVWDLDIESPASIRRFAERANQLSRLDVLINNAGISAFNFKVVYDTERTLAVNTIGTFLLALQLIPKLKETARKYEVIPVMTTVASALYDNAKYPEQHGDDIFTWYKDPSHVKKFNQYNLSKLLQIYTIQKLSAIVDPLAIDSPRPIVINAMDPMFCKSDLGSEVTGAVKVLGGIFRNITARTTEEGSR</sequence>
<dbReference type="RefSeq" id="XP_018033709.1">
    <property type="nucleotide sequence ID" value="XM_018175727.1"/>
</dbReference>
<accession>A0A177C6F9</accession>
<dbReference type="PANTHER" id="PTHR43157">
    <property type="entry name" value="PHOSPHATIDYLINOSITOL-GLYCAN BIOSYNTHESIS CLASS F PROTEIN-RELATED"/>
    <property type="match status" value="1"/>
</dbReference>
<name>A0A177C6F9_9PLEO</name>